<dbReference type="OrthoDB" id="9801656at2"/>
<dbReference type="PANTHER" id="PTHR43610:SF1">
    <property type="entry name" value="N-ACETYLTRANSFERASE DOMAIN-CONTAINING PROTEIN"/>
    <property type="match status" value="1"/>
</dbReference>
<dbReference type="SUPFAM" id="SSF55729">
    <property type="entry name" value="Acyl-CoA N-acyltransferases (Nat)"/>
    <property type="match status" value="1"/>
</dbReference>
<dbReference type="Gene3D" id="3.40.630.30">
    <property type="match status" value="1"/>
</dbReference>
<keyword evidence="3" id="KW-1185">Reference proteome</keyword>
<dbReference type="PANTHER" id="PTHR43610">
    <property type="entry name" value="BLL6696 PROTEIN"/>
    <property type="match status" value="1"/>
</dbReference>
<sequence length="179" mass="20273">MAAIPDLQPTLIGQTIDLRPTVASDWDGLFAVASDPAIWAVHPAHDRWQEPVFRKFFDDALASRGALTVRDKASGTIIGSSRYSTERAPTGEIEIGWSFLARDYWGGATNKEMKRLMLDYAFRWFDPVIFVVGDTNIRSRKAMEKIGGVLTDRVDERVMAGETTRHVIYEMRRPLDWPT</sequence>
<dbReference type="InterPro" id="IPR016181">
    <property type="entry name" value="Acyl_CoA_acyltransferase"/>
</dbReference>
<dbReference type="Pfam" id="PF13302">
    <property type="entry name" value="Acetyltransf_3"/>
    <property type="match status" value="1"/>
</dbReference>
<gene>
    <name evidence="2" type="ORF">FSZ31_01595</name>
</gene>
<evidence type="ECO:0000313" key="3">
    <source>
        <dbReference type="Proteomes" id="UP000321129"/>
    </source>
</evidence>
<accession>A0A5C6UK98</accession>
<evidence type="ECO:0000313" key="2">
    <source>
        <dbReference type="EMBL" id="TXC73472.1"/>
    </source>
</evidence>
<proteinExistence type="predicted"/>
<dbReference type="InterPro" id="IPR000182">
    <property type="entry name" value="GNAT_dom"/>
</dbReference>
<dbReference type="Proteomes" id="UP000321129">
    <property type="component" value="Unassembled WGS sequence"/>
</dbReference>
<evidence type="ECO:0000259" key="1">
    <source>
        <dbReference type="PROSITE" id="PS51186"/>
    </source>
</evidence>
<dbReference type="AlphaFoldDB" id="A0A5C6UK98"/>
<dbReference type="EMBL" id="VOPY01000001">
    <property type="protein sequence ID" value="TXC73472.1"/>
    <property type="molecule type" value="Genomic_DNA"/>
</dbReference>
<reference evidence="2 3" key="1">
    <citation type="submission" date="2019-08" db="EMBL/GenBank/DDBJ databases">
        <title>Sphingorhabdus soil sp. nov., isolated from arctic soil.</title>
        <authorList>
            <person name="Liu Y."/>
        </authorList>
    </citation>
    <scope>NUCLEOTIDE SEQUENCE [LARGE SCALE GENOMIC DNA]</scope>
    <source>
        <strain evidence="2 3">D-2Q-5-6</strain>
    </source>
</reference>
<organism evidence="2 3">
    <name type="scientific">Flavisphingopyxis soli</name>
    <dbReference type="NCBI Taxonomy" id="2601267"/>
    <lineage>
        <taxon>Bacteria</taxon>
        <taxon>Pseudomonadati</taxon>
        <taxon>Pseudomonadota</taxon>
        <taxon>Alphaproteobacteria</taxon>
        <taxon>Sphingomonadales</taxon>
        <taxon>Sphingopyxidaceae</taxon>
        <taxon>Flavisphingopyxis</taxon>
    </lineage>
</organism>
<feature type="domain" description="N-acetyltransferase" evidence="1">
    <location>
        <begin position="16"/>
        <end position="176"/>
    </location>
</feature>
<keyword evidence="2" id="KW-0808">Transferase</keyword>
<comment type="caution">
    <text evidence="2">The sequence shown here is derived from an EMBL/GenBank/DDBJ whole genome shotgun (WGS) entry which is preliminary data.</text>
</comment>
<protein>
    <submittedName>
        <fullName evidence="2">GNAT family N-acetyltransferase</fullName>
    </submittedName>
</protein>
<name>A0A5C6UK98_9SPHN</name>
<dbReference type="PROSITE" id="PS51186">
    <property type="entry name" value="GNAT"/>
    <property type="match status" value="1"/>
</dbReference>
<dbReference type="GO" id="GO:0016747">
    <property type="term" value="F:acyltransferase activity, transferring groups other than amino-acyl groups"/>
    <property type="evidence" value="ECO:0007669"/>
    <property type="project" value="InterPro"/>
</dbReference>
<dbReference type="RefSeq" id="WP_147121309.1">
    <property type="nucleotide sequence ID" value="NZ_VOPY01000001.1"/>
</dbReference>